<accession>A0A8D8T8C2</accession>
<proteinExistence type="predicted"/>
<dbReference type="EMBL" id="HBUF01255952">
    <property type="protein sequence ID" value="CAG6681525.1"/>
    <property type="molecule type" value="Transcribed_RNA"/>
</dbReference>
<name>A0A8D8T8C2_9HEMI</name>
<evidence type="ECO:0000313" key="1">
    <source>
        <dbReference type="EMBL" id="CAG6681524.1"/>
    </source>
</evidence>
<organism evidence="1">
    <name type="scientific">Cacopsylla melanoneura</name>
    <dbReference type="NCBI Taxonomy" id="428564"/>
    <lineage>
        <taxon>Eukaryota</taxon>
        <taxon>Metazoa</taxon>
        <taxon>Ecdysozoa</taxon>
        <taxon>Arthropoda</taxon>
        <taxon>Hexapoda</taxon>
        <taxon>Insecta</taxon>
        <taxon>Pterygota</taxon>
        <taxon>Neoptera</taxon>
        <taxon>Paraneoptera</taxon>
        <taxon>Hemiptera</taxon>
        <taxon>Sternorrhyncha</taxon>
        <taxon>Psylloidea</taxon>
        <taxon>Psyllidae</taxon>
        <taxon>Psyllinae</taxon>
        <taxon>Cacopsylla</taxon>
    </lineage>
</organism>
<dbReference type="AlphaFoldDB" id="A0A8D8T8C2"/>
<dbReference type="EMBL" id="HBUF01255954">
    <property type="protein sequence ID" value="CAG6681527.1"/>
    <property type="molecule type" value="Transcribed_RNA"/>
</dbReference>
<dbReference type="EMBL" id="HBUF01255951">
    <property type="protein sequence ID" value="CAG6681524.1"/>
    <property type="molecule type" value="Transcribed_RNA"/>
</dbReference>
<dbReference type="EMBL" id="HBUF01255953">
    <property type="protein sequence ID" value="CAG6681526.1"/>
    <property type="molecule type" value="Transcribed_RNA"/>
</dbReference>
<protein>
    <submittedName>
        <fullName evidence="1">Uncharacterized protein</fullName>
    </submittedName>
</protein>
<reference evidence="1" key="1">
    <citation type="submission" date="2021-05" db="EMBL/GenBank/DDBJ databases">
        <authorList>
            <person name="Alioto T."/>
            <person name="Alioto T."/>
            <person name="Gomez Garrido J."/>
        </authorList>
    </citation>
    <scope>NUCLEOTIDE SEQUENCE</scope>
</reference>
<sequence>MFRLPYYIRSTSRCIPSLAFNKFKYLLYSNFVLSVLTNLNSRIMYTMASFVLRNANLIPYYTRSTSRWIPSLAFNNIEYLLYSNFISVPYDIFMYVCPCISGDICYSIYFNKHSPNTKT</sequence>